<evidence type="ECO:0000256" key="1">
    <source>
        <dbReference type="ARBA" id="ARBA00004167"/>
    </source>
</evidence>
<dbReference type="OrthoDB" id="3267321at2"/>
<evidence type="ECO:0000256" key="5">
    <source>
        <dbReference type="ARBA" id="ARBA00022989"/>
    </source>
</evidence>
<dbReference type="InterPro" id="IPR003369">
    <property type="entry name" value="TatA/B/E"/>
</dbReference>
<evidence type="ECO:0000256" key="8">
    <source>
        <dbReference type="SAM" id="MobiDB-lite"/>
    </source>
</evidence>
<comment type="subcellular location">
    <subcellularLocation>
        <location evidence="1">Membrane</location>
        <topology evidence="1">Single-pass membrane protein</topology>
    </subcellularLocation>
</comment>
<organism evidence="9 10">
    <name type="scientific">Microbacterium azadirachtae</name>
    <dbReference type="NCBI Taxonomy" id="582680"/>
    <lineage>
        <taxon>Bacteria</taxon>
        <taxon>Bacillati</taxon>
        <taxon>Actinomycetota</taxon>
        <taxon>Actinomycetes</taxon>
        <taxon>Micrococcales</taxon>
        <taxon>Microbacteriaceae</taxon>
        <taxon>Microbacterium</taxon>
    </lineage>
</organism>
<feature type="region of interest" description="Disordered" evidence="8">
    <location>
        <begin position="123"/>
        <end position="157"/>
    </location>
</feature>
<keyword evidence="5" id="KW-1133">Transmembrane helix</keyword>
<gene>
    <name evidence="9" type="primary">tatB</name>
    <name evidence="9" type="ORF">RL72_02796</name>
</gene>
<comment type="caution">
    <text evidence="9">The sequence shown here is derived from an EMBL/GenBank/DDBJ whole genome shotgun (WGS) entry which is preliminary data.</text>
</comment>
<evidence type="ECO:0000256" key="7">
    <source>
        <dbReference type="ARBA" id="ARBA00023136"/>
    </source>
</evidence>
<evidence type="ECO:0000256" key="4">
    <source>
        <dbReference type="ARBA" id="ARBA00022927"/>
    </source>
</evidence>
<sequence length="157" mass="16550">MFFGITIEKLLVIGVIAALLVGPERLPRYAETFARLVKQAGDYLRGAKDRMREEVGPEIDELDWRKLDPRQYDPRRIIRDALLDDTPAAPRPVAPAAPAESAPAAAPAAGSAAALLATATAMNAASAGAEPASTAPASRAPKVFSADELPPYDSEAT</sequence>
<dbReference type="PATRIC" id="fig|582680.7.peg.2852"/>
<dbReference type="Proteomes" id="UP000033448">
    <property type="component" value="Unassembled WGS sequence"/>
</dbReference>
<keyword evidence="3" id="KW-0812">Transmembrane</keyword>
<keyword evidence="4" id="KW-0653">Protein transport</keyword>
<feature type="region of interest" description="Disordered" evidence="8">
    <location>
        <begin position="83"/>
        <end position="105"/>
    </location>
</feature>
<feature type="compositionally biased region" description="Low complexity" evidence="8">
    <location>
        <begin position="96"/>
        <end position="105"/>
    </location>
</feature>
<evidence type="ECO:0000256" key="3">
    <source>
        <dbReference type="ARBA" id="ARBA00022692"/>
    </source>
</evidence>
<dbReference type="Pfam" id="PF02416">
    <property type="entry name" value="TatA_B_E"/>
    <property type="match status" value="1"/>
</dbReference>
<accession>A0A0F0KKA1</accession>
<dbReference type="Gene3D" id="1.20.5.3310">
    <property type="match status" value="1"/>
</dbReference>
<reference evidence="9 10" key="1">
    <citation type="submission" date="2015-02" db="EMBL/GenBank/DDBJ databases">
        <title>Draft genome sequences of ten Microbacterium spp. with emphasis on heavy metal contaminated environments.</title>
        <authorList>
            <person name="Corretto E."/>
        </authorList>
    </citation>
    <scope>NUCLEOTIDE SEQUENCE [LARGE SCALE GENOMIC DNA]</scope>
    <source>
        <strain evidence="9 10">DSM 23848</strain>
    </source>
</reference>
<proteinExistence type="predicted"/>
<name>A0A0F0KKA1_9MICO</name>
<evidence type="ECO:0000256" key="6">
    <source>
        <dbReference type="ARBA" id="ARBA00023010"/>
    </source>
</evidence>
<protein>
    <submittedName>
        <fullName evidence="9">Sec-independent protein translocase protein TatB</fullName>
    </submittedName>
</protein>
<keyword evidence="2" id="KW-0813">Transport</keyword>
<keyword evidence="6" id="KW-0811">Translocation</keyword>
<keyword evidence="7" id="KW-0472">Membrane</keyword>
<dbReference type="RefSeq" id="WP_045251449.1">
    <property type="nucleotide sequence ID" value="NZ_CP099706.1"/>
</dbReference>
<dbReference type="EMBL" id="JYIT01000082">
    <property type="protein sequence ID" value="KJL20869.1"/>
    <property type="molecule type" value="Genomic_DNA"/>
</dbReference>
<evidence type="ECO:0000313" key="9">
    <source>
        <dbReference type="EMBL" id="KJL20869.1"/>
    </source>
</evidence>
<keyword evidence="10" id="KW-1185">Reference proteome</keyword>
<feature type="compositionally biased region" description="Low complexity" evidence="8">
    <location>
        <begin position="123"/>
        <end position="138"/>
    </location>
</feature>
<dbReference type="AlphaFoldDB" id="A0A0F0KKA1"/>
<evidence type="ECO:0000313" key="10">
    <source>
        <dbReference type="Proteomes" id="UP000033448"/>
    </source>
</evidence>
<evidence type="ECO:0000256" key="2">
    <source>
        <dbReference type="ARBA" id="ARBA00022448"/>
    </source>
</evidence>